<dbReference type="EMBL" id="CM020619">
    <property type="protein sequence ID" value="KAK1865310.1"/>
    <property type="molecule type" value="Genomic_DNA"/>
</dbReference>
<evidence type="ECO:0000313" key="1">
    <source>
        <dbReference type="EMBL" id="KAK1865310.1"/>
    </source>
</evidence>
<evidence type="ECO:0000313" key="2">
    <source>
        <dbReference type="Proteomes" id="UP000798662"/>
    </source>
</evidence>
<name>A0ACC3C5Q4_PYRYE</name>
<organism evidence="1 2">
    <name type="scientific">Pyropia yezoensis</name>
    <name type="common">Susabi-nori</name>
    <name type="synonym">Porphyra yezoensis</name>
    <dbReference type="NCBI Taxonomy" id="2788"/>
    <lineage>
        <taxon>Eukaryota</taxon>
        <taxon>Rhodophyta</taxon>
        <taxon>Bangiophyceae</taxon>
        <taxon>Bangiales</taxon>
        <taxon>Bangiaceae</taxon>
        <taxon>Pyropia</taxon>
    </lineage>
</organism>
<reference evidence="1" key="1">
    <citation type="submission" date="2019-11" db="EMBL/GenBank/DDBJ databases">
        <title>Nori genome reveals adaptations in red seaweeds to the harsh intertidal environment.</title>
        <authorList>
            <person name="Wang D."/>
            <person name="Mao Y."/>
        </authorList>
    </citation>
    <scope>NUCLEOTIDE SEQUENCE</scope>
    <source>
        <tissue evidence="1">Gametophyte</tissue>
    </source>
</reference>
<gene>
    <name evidence="1" type="ORF">I4F81_007843</name>
</gene>
<protein>
    <submittedName>
        <fullName evidence="1">Uncharacterized protein</fullName>
    </submittedName>
</protein>
<proteinExistence type="predicted"/>
<sequence>MVVLDVLLGVLLVLFCLCACFRECDLSRTRWVRLSTLDEVMIICVDCYRVRLFVYACALYYFMSSACVCVTLLVVAILVGCDPWCLLAVRDRSFCVGLGHVRGIRVSFLTAAGMFGCFDCHRGCERSRSRSGHTGMIFVVCILACSLMYSSCTVSCLLMLCISVLVAVICVLEGRVVGTARDAGKQ</sequence>
<comment type="caution">
    <text evidence="1">The sequence shown here is derived from an EMBL/GenBank/DDBJ whole genome shotgun (WGS) entry which is preliminary data.</text>
</comment>
<accession>A0ACC3C5Q4</accession>
<dbReference type="Proteomes" id="UP000798662">
    <property type="component" value="Chromosome 2"/>
</dbReference>
<keyword evidence="2" id="KW-1185">Reference proteome</keyword>